<evidence type="ECO:0000313" key="1">
    <source>
        <dbReference type="EMBL" id="PRP74525.1"/>
    </source>
</evidence>
<dbReference type="EMBL" id="MDYQ01000460">
    <property type="protein sequence ID" value="PRP74525.1"/>
    <property type="molecule type" value="Genomic_DNA"/>
</dbReference>
<dbReference type="STRING" id="1890364.A0A2P6MS53"/>
<dbReference type="InParanoid" id="A0A2P6MS53"/>
<accession>A0A2P6MS53</accession>
<comment type="caution">
    <text evidence="1">The sequence shown here is derived from an EMBL/GenBank/DDBJ whole genome shotgun (WGS) entry which is preliminary data.</text>
</comment>
<organism evidence="1 2">
    <name type="scientific">Planoprotostelium fungivorum</name>
    <dbReference type="NCBI Taxonomy" id="1890364"/>
    <lineage>
        <taxon>Eukaryota</taxon>
        <taxon>Amoebozoa</taxon>
        <taxon>Evosea</taxon>
        <taxon>Variosea</taxon>
        <taxon>Cavosteliida</taxon>
        <taxon>Cavosteliaceae</taxon>
        <taxon>Planoprotostelium</taxon>
    </lineage>
</organism>
<dbReference type="Proteomes" id="UP000241769">
    <property type="component" value="Unassembled WGS sequence"/>
</dbReference>
<dbReference type="AlphaFoldDB" id="A0A2P6MS53"/>
<dbReference type="InterPro" id="IPR029060">
    <property type="entry name" value="PIN-like_dom_sf"/>
</dbReference>
<dbReference type="OrthoDB" id="31113at2759"/>
<name>A0A2P6MS53_9EUKA</name>
<gene>
    <name evidence="1" type="ORF">PROFUN_12539</name>
</gene>
<dbReference type="Gene3D" id="3.40.50.1010">
    <property type="entry name" value="5'-nuclease"/>
    <property type="match status" value="1"/>
</dbReference>
<dbReference type="SUPFAM" id="SSF88723">
    <property type="entry name" value="PIN domain-like"/>
    <property type="match status" value="1"/>
</dbReference>
<sequence>MNPPDQKNKLDWIHDTIGGLPPCIYPVHRQVIQSVLQGYATPVQTIPCFKTTSAAMCSLMKLCGYQSDLVDSPNHKVYVKRLKNLSVLLDTDIPEDCILQIVATTRNSSVGNYTLVGVLLNTCEALVLIDDCWFFINHVTAHQVLSSIFNEDANGQGSKDRSKEIQISMFLALKRWCPARLQKSCLLSLISPYEKLKSLRAKGVMIGKKAFATARKACEELYYINIDGAKQLACIPVAQSCHRHTVNDTLSSVDGQTCNLRVLGRCGQLCVINSSRCKFHEKKNQGNKISIKRYYERSTEVTDGHAQRVHLYQAAGSLPPMMKGKLVPTCCKSHRISNISTLYGTRSSNSDDRKQATEDIVERHGGSLQKENKQIKLVFDEIAGDYQELMDRFGVPYVITPYKSLRLVDGIATGDLHVLLFEVITYSNIFRRDKYVQVYHVNGITKKNPPFLVELAKRDRVDNFLNVGSYMVRLHLSHTLQYLGESGSTIYQTSTSIIQRAFSKAFPGSLIVKTAKVSSEKMLMKYEREIEIGAQLRDLVTYHAMDESRSIPSLIAEDFGAQSLAALLEKNEEFNSDLIFVIFYSISILIRSNLATVFHHQPKRENGSRNETGLQQQTFALRNSNSLCFGLSRIAEAEEGIQTKYHQDSFRMNPGQQSG</sequence>
<keyword evidence="2" id="KW-1185">Reference proteome</keyword>
<evidence type="ECO:0000313" key="2">
    <source>
        <dbReference type="Proteomes" id="UP000241769"/>
    </source>
</evidence>
<proteinExistence type="predicted"/>
<protein>
    <submittedName>
        <fullName evidence="1">Uncharacterized protein</fullName>
    </submittedName>
</protein>
<reference evidence="1 2" key="1">
    <citation type="journal article" date="2018" name="Genome Biol. Evol.">
        <title>Multiple Roots of Fruiting Body Formation in Amoebozoa.</title>
        <authorList>
            <person name="Hillmann F."/>
            <person name="Forbes G."/>
            <person name="Novohradska S."/>
            <person name="Ferling I."/>
            <person name="Riege K."/>
            <person name="Groth M."/>
            <person name="Westermann M."/>
            <person name="Marz M."/>
            <person name="Spaller T."/>
            <person name="Winckler T."/>
            <person name="Schaap P."/>
            <person name="Glockner G."/>
        </authorList>
    </citation>
    <scope>NUCLEOTIDE SEQUENCE [LARGE SCALE GENOMIC DNA]</scope>
    <source>
        <strain evidence="1 2">Jena</strain>
    </source>
</reference>